<dbReference type="GO" id="GO:0006465">
    <property type="term" value="P:signal peptide processing"/>
    <property type="evidence" value="ECO:0007669"/>
    <property type="project" value="InterPro"/>
</dbReference>
<evidence type="ECO:0000256" key="1">
    <source>
        <dbReference type="ARBA" id="ARBA00004477"/>
    </source>
</evidence>
<evidence type="ECO:0000256" key="2">
    <source>
        <dbReference type="ARBA" id="ARBA00005245"/>
    </source>
</evidence>
<evidence type="ECO:0000256" key="3">
    <source>
        <dbReference type="ARBA" id="ARBA00017059"/>
    </source>
</evidence>
<dbReference type="Pfam" id="PF06645">
    <property type="entry name" value="SPC12"/>
    <property type="match status" value="1"/>
</dbReference>
<dbReference type="InterPro" id="IPR009542">
    <property type="entry name" value="Spc1/SPCS1"/>
</dbReference>
<comment type="subcellular location">
    <subcellularLocation>
        <location evidence="1">Endoplasmic reticulum membrane</location>
        <topology evidence="1">Multi-pass membrane protein</topology>
    </subcellularLocation>
</comment>
<keyword evidence="6 9" id="KW-1133">Transmembrane helix</keyword>
<keyword evidence="4 9" id="KW-0812">Transmembrane</keyword>
<dbReference type="KEGG" id="dfa:DFA_10496"/>
<dbReference type="EMBL" id="GL883026">
    <property type="protein sequence ID" value="EGG15654.1"/>
    <property type="molecule type" value="Genomic_DNA"/>
</dbReference>
<evidence type="ECO:0000313" key="11">
    <source>
        <dbReference type="Proteomes" id="UP000007797"/>
    </source>
</evidence>
<accession>F4QAD5</accession>
<reference evidence="11" key="1">
    <citation type="journal article" date="2011" name="Genome Res.">
        <title>Phylogeny-wide analysis of social amoeba genomes highlights ancient origins for complex intercellular communication.</title>
        <authorList>
            <person name="Heidel A.J."/>
            <person name="Lawal H.M."/>
            <person name="Felder M."/>
            <person name="Schilde C."/>
            <person name="Helps N.R."/>
            <person name="Tunggal B."/>
            <person name="Rivero F."/>
            <person name="John U."/>
            <person name="Schleicher M."/>
            <person name="Eichinger L."/>
            <person name="Platzer M."/>
            <person name="Noegel A.A."/>
            <person name="Schaap P."/>
            <person name="Gloeckner G."/>
        </authorList>
    </citation>
    <scope>NUCLEOTIDE SEQUENCE [LARGE SCALE GENOMIC DNA]</scope>
    <source>
        <strain evidence="11">SH3</strain>
    </source>
</reference>
<dbReference type="GO" id="GO:0005787">
    <property type="term" value="C:signal peptidase complex"/>
    <property type="evidence" value="ECO:0007669"/>
    <property type="project" value="InterPro"/>
</dbReference>
<dbReference type="GeneID" id="14867590"/>
<comment type="similarity">
    <text evidence="2">Belongs to the SPCS1 family.</text>
</comment>
<dbReference type="STRING" id="1054147.F4QAD5"/>
<feature type="transmembrane region" description="Helical" evidence="9">
    <location>
        <begin position="36"/>
        <end position="59"/>
    </location>
</feature>
<dbReference type="OMA" id="IHLTLWT"/>
<dbReference type="PANTHER" id="PTHR13202">
    <property type="entry name" value="MICROSOMAL SIGNAL PEPTIDASE 12 KDA SUBUNIT"/>
    <property type="match status" value="1"/>
</dbReference>
<evidence type="ECO:0000256" key="8">
    <source>
        <dbReference type="ARBA" id="ARBA00045204"/>
    </source>
</evidence>
<evidence type="ECO:0000256" key="9">
    <source>
        <dbReference type="SAM" id="Phobius"/>
    </source>
</evidence>
<feature type="transmembrane region" description="Helical" evidence="9">
    <location>
        <begin position="12"/>
        <end position="30"/>
    </location>
</feature>
<proteinExistence type="inferred from homology"/>
<evidence type="ECO:0000256" key="5">
    <source>
        <dbReference type="ARBA" id="ARBA00022824"/>
    </source>
</evidence>
<keyword evidence="5" id="KW-0256">Endoplasmic reticulum</keyword>
<evidence type="ECO:0000256" key="4">
    <source>
        <dbReference type="ARBA" id="ARBA00022692"/>
    </source>
</evidence>
<keyword evidence="7 9" id="KW-0472">Membrane</keyword>
<evidence type="ECO:0000313" key="10">
    <source>
        <dbReference type="EMBL" id="EGG15654.1"/>
    </source>
</evidence>
<evidence type="ECO:0000256" key="6">
    <source>
        <dbReference type="ARBA" id="ARBA00022989"/>
    </source>
</evidence>
<sequence>MDFEGQKLAEKLYQYIIILFGIIGWIAGFIKQSFQITVYSVALGTLIALIVCLPNYSFFNKHQLKWLQPKQQPTTTTPTTTSPTATK</sequence>
<evidence type="ECO:0000256" key="7">
    <source>
        <dbReference type="ARBA" id="ARBA00023136"/>
    </source>
</evidence>
<dbReference type="RefSeq" id="XP_004354396.1">
    <property type="nucleotide sequence ID" value="XM_004354344.1"/>
</dbReference>
<organism evidence="10 11">
    <name type="scientific">Cavenderia fasciculata</name>
    <name type="common">Slime mold</name>
    <name type="synonym">Dictyostelium fasciculatum</name>
    <dbReference type="NCBI Taxonomy" id="261658"/>
    <lineage>
        <taxon>Eukaryota</taxon>
        <taxon>Amoebozoa</taxon>
        <taxon>Evosea</taxon>
        <taxon>Eumycetozoa</taxon>
        <taxon>Dictyostelia</taxon>
        <taxon>Acytosteliales</taxon>
        <taxon>Cavenderiaceae</taxon>
        <taxon>Cavenderia</taxon>
    </lineage>
</organism>
<dbReference type="AlphaFoldDB" id="F4QAD5"/>
<dbReference type="OrthoDB" id="263893at2759"/>
<dbReference type="GO" id="GO:0045047">
    <property type="term" value="P:protein targeting to ER"/>
    <property type="evidence" value="ECO:0007669"/>
    <property type="project" value="TreeGrafter"/>
</dbReference>
<protein>
    <recommendedName>
        <fullName evidence="3">Signal peptidase complex subunit 1</fullName>
    </recommendedName>
</protein>
<keyword evidence="11" id="KW-1185">Reference proteome</keyword>
<name>F4QAD5_CACFS</name>
<comment type="function">
    <text evidence="8">Component of the signal peptidase complex (SPC) which catalyzes the cleavage of N-terminal signal sequences from nascent proteins as they are translocated into the lumen of the endoplasmic reticulum. Dispensable for SPC enzymatic activity.</text>
</comment>
<dbReference type="Proteomes" id="UP000007797">
    <property type="component" value="Unassembled WGS sequence"/>
</dbReference>
<gene>
    <name evidence="10" type="primary">spc1</name>
    <name evidence="10" type="ORF">DFA_10496</name>
</gene>
<dbReference type="PANTHER" id="PTHR13202:SF0">
    <property type="entry name" value="SIGNAL PEPTIDASE COMPLEX SUBUNIT 1"/>
    <property type="match status" value="1"/>
</dbReference>